<organism evidence="2">
    <name type="scientific">viral metagenome</name>
    <dbReference type="NCBI Taxonomy" id="1070528"/>
    <lineage>
        <taxon>unclassified sequences</taxon>
        <taxon>metagenomes</taxon>
        <taxon>organismal metagenomes</taxon>
    </lineage>
</organism>
<accession>A0A6C0BFD2</accession>
<evidence type="ECO:0000256" key="1">
    <source>
        <dbReference type="SAM" id="MobiDB-lite"/>
    </source>
</evidence>
<name>A0A6C0BFD2_9ZZZZ</name>
<feature type="region of interest" description="Disordered" evidence="1">
    <location>
        <begin position="1"/>
        <end position="29"/>
    </location>
</feature>
<dbReference type="AlphaFoldDB" id="A0A6C0BFD2"/>
<sequence>MTSLRKRRKHSKNTAILSSTKKAVKQTRKRVKKQLLSLMNKTKSSIRHMTTKVNTTVAKKIRSLTK</sequence>
<evidence type="ECO:0000313" key="2">
    <source>
        <dbReference type="EMBL" id="QHS91025.1"/>
    </source>
</evidence>
<feature type="compositionally biased region" description="Basic residues" evidence="1">
    <location>
        <begin position="1"/>
        <end position="12"/>
    </location>
</feature>
<protein>
    <submittedName>
        <fullName evidence="2">Uncharacterized protein</fullName>
    </submittedName>
</protein>
<proteinExistence type="predicted"/>
<reference evidence="2" key="1">
    <citation type="journal article" date="2020" name="Nature">
        <title>Giant virus diversity and host interactions through global metagenomics.</title>
        <authorList>
            <person name="Schulz F."/>
            <person name="Roux S."/>
            <person name="Paez-Espino D."/>
            <person name="Jungbluth S."/>
            <person name="Walsh D.A."/>
            <person name="Denef V.J."/>
            <person name="McMahon K.D."/>
            <person name="Konstantinidis K.T."/>
            <person name="Eloe-Fadrosh E.A."/>
            <person name="Kyrpides N.C."/>
            <person name="Woyke T."/>
        </authorList>
    </citation>
    <scope>NUCLEOTIDE SEQUENCE</scope>
    <source>
        <strain evidence="2">GVMAG-M-3300013004-44</strain>
    </source>
</reference>
<dbReference type="EMBL" id="MN739154">
    <property type="protein sequence ID" value="QHS91025.1"/>
    <property type="molecule type" value="Genomic_DNA"/>
</dbReference>